<dbReference type="EMBL" id="GGEC01077558">
    <property type="protein sequence ID" value="MBX58042.1"/>
    <property type="molecule type" value="Transcribed_RNA"/>
</dbReference>
<dbReference type="AlphaFoldDB" id="A0A2P2PTJ2"/>
<name>A0A2P2PTJ2_RHIMU</name>
<sequence>MPASSSSRHNNTISYGHGIVHNPNSNNLYLIKIASGYQIKYQYMHTWH</sequence>
<reference evidence="1" key="1">
    <citation type="submission" date="2018-02" db="EMBL/GenBank/DDBJ databases">
        <title>Rhizophora mucronata_Transcriptome.</title>
        <authorList>
            <person name="Meera S.P."/>
            <person name="Sreeshan A."/>
            <person name="Augustine A."/>
        </authorList>
    </citation>
    <scope>NUCLEOTIDE SEQUENCE</scope>
    <source>
        <tissue evidence="1">Leaf</tissue>
    </source>
</reference>
<organism evidence="1">
    <name type="scientific">Rhizophora mucronata</name>
    <name type="common">Asiatic mangrove</name>
    <dbReference type="NCBI Taxonomy" id="61149"/>
    <lineage>
        <taxon>Eukaryota</taxon>
        <taxon>Viridiplantae</taxon>
        <taxon>Streptophyta</taxon>
        <taxon>Embryophyta</taxon>
        <taxon>Tracheophyta</taxon>
        <taxon>Spermatophyta</taxon>
        <taxon>Magnoliopsida</taxon>
        <taxon>eudicotyledons</taxon>
        <taxon>Gunneridae</taxon>
        <taxon>Pentapetalae</taxon>
        <taxon>rosids</taxon>
        <taxon>fabids</taxon>
        <taxon>Malpighiales</taxon>
        <taxon>Rhizophoraceae</taxon>
        <taxon>Rhizophora</taxon>
    </lineage>
</organism>
<proteinExistence type="predicted"/>
<protein>
    <submittedName>
        <fullName evidence="1">Uncharacterized protein</fullName>
    </submittedName>
</protein>
<evidence type="ECO:0000313" key="1">
    <source>
        <dbReference type="EMBL" id="MBX58042.1"/>
    </source>
</evidence>
<accession>A0A2P2PTJ2</accession>